<proteinExistence type="predicted"/>
<dbReference type="InterPro" id="IPR007492">
    <property type="entry name" value="LytTR_DNA-bd_dom"/>
</dbReference>
<feature type="domain" description="HTH LytTR-type" evidence="2">
    <location>
        <begin position="149"/>
        <end position="256"/>
    </location>
</feature>
<dbReference type="GO" id="GO:0000156">
    <property type="term" value="F:phosphorelay response regulator activity"/>
    <property type="evidence" value="ECO:0007669"/>
    <property type="project" value="InterPro"/>
</dbReference>
<dbReference type="PANTHER" id="PTHR37299:SF1">
    <property type="entry name" value="STAGE 0 SPORULATION PROTEIN A HOMOLOG"/>
    <property type="match status" value="1"/>
</dbReference>
<dbReference type="SMART" id="SM00850">
    <property type="entry name" value="LytTR"/>
    <property type="match status" value="1"/>
</dbReference>
<comment type="caution">
    <text evidence="3">The sequence shown here is derived from an EMBL/GenBank/DDBJ whole genome shotgun (WGS) entry which is preliminary data.</text>
</comment>
<dbReference type="EMBL" id="VSSQ01000133">
    <property type="protein sequence ID" value="MPL80028.1"/>
    <property type="molecule type" value="Genomic_DNA"/>
</dbReference>
<evidence type="ECO:0000259" key="2">
    <source>
        <dbReference type="PROSITE" id="PS50930"/>
    </source>
</evidence>
<dbReference type="Pfam" id="PF00072">
    <property type="entry name" value="Response_reg"/>
    <property type="match status" value="1"/>
</dbReference>
<dbReference type="GO" id="GO:0003677">
    <property type="term" value="F:DNA binding"/>
    <property type="evidence" value="ECO:0007669"/>
    <property type="project" value="InterPro"/>
</dbReference>
<dbReference type="SUPFAM" id="SSF52172">
    <property type="entry name" value="CheY-like"/>
    <property type="match status" value="1"/>
</dbReference>
<dbReference type="FunFam" id="3.40.50.2300:FF:000361">
    <property type="entry name" value="Two-component system response regulator"/>
    <property type="match status" value="1"/>
</dbReference>
<dbReference type="Gene3D" id="3.40.50.2300">
    <property type="match status" value="1"/>
</dbReference>
<accession>A0A644ULV5</accession>
<dbReference type="SMART" id="SM00448">
    <property type="entry name" value="REC"/>
    <property type="match status" value="1"/>
</dbReference>
<name>A0A644ULV5_9ZZZZ</name>
<dbReference type="InterPro" id="IPR011006">
    <property type="entry name" value="CheY-like_superfamily"/>
</dbReference>
<sequence length="256" mass="29904">MNKIMKILIIEDEKHNASRLQRMLTDISPKFEIVGILETVKESINWLKKEAAPDVILMDIRLSDGLSFDIFEKADVVSPVIFTTSYDEYAVRAFKVNSLDYLLKPIEKEELEAALKKADLERKKNAPTLELEQLLHLFREKTPVFRKRFLLPGYNGYKIISVSDIAYIFTEQKITYIFTRERNIEMLGQTMDELEDELDPDMFFRANRQFIIHIDSVGSIQNDMNGKLKISLKQDRSIEILVSREKAPLLKKWLDK</sequence>
<dbReference type="AlphaFoldDB" id="A0A644ULV5"/>
<dbReference type="PANTHER" id="PTHR37299">
    <property type="entry name" value="TRANSCRIPTIONAL REGULATOR-RELATED"/>
    <property type="match status" value="1"/>
</dbReference>
<evidence type="ECO:0000259" key="1">
    <source>
        <dbReference type="PROSITE" id="PS50110"/>
    </source>
</evidence>
<reference evidence="3" key="1">
    <citation type="submission" date="2019-08" db="EMBL/GenBank/DDBJ databases">
        <authorList>
            <person name="Kucharzyk K."/>
            <person name="Murdoch R.W."/>
            <person name="Higgins S."/>
            <person name="Loffler F."/>
        </authorList>
    </citation>
    <scope>NUCLEOTIDE SEQUENCE</scope>
</reference>
<dbReference type="InterPro" id="IPR001789">
    <property type="entry name" value="Sig_transdc_resp-reg_receiver"/>
</dbReference>
<dbReference type="Gene3D" id="2.40.50.1020">
    <property type="entry name" value="LytTr DNA-binding domain"/>
    <property type="match status" value="1"/>
</dbReference>
<evidence type="ECO:0000313" key="3">
    <source>
        <dbReference type="EMBL" id="MPL80028.1"/>
    </source>
</evidence>
<feature type="domain" description="Response regulatory" evidence="1">
    <location>
        <begin position="6"/>
        <end position="119"/>
    </location>
</feature>
<dbReference type="InterPro" id="IPR046947">
    <property type="entry name" value="LytR-like"/>
</dbReference>
<protein>
    <submittedName>
        <fullName evidence="3">Transcriptional regulatory protein BtsR</fullName>
    </submittedName>
</protein>
<dbReference type="PROSITE" id="PS50930">
    <property type="entry name" value="HTH_LYTTR"/>
    <property type="match status" value="1"/>
</dbReference>
<gene>
    <name evidence="3" type="primary">btsR_5</name>
    <name evidence="3" type="ORF">SDC9_25919</name>
</gene>
<dbReference type="Pfam" id="PF04397">
    <property type="entry name" value="LytTR"/>
    <property type="match status" value="1"/>
</dbReference>
<organism evidence="3">
    <name type="scientific">bioreactor metagenome</name>
    <dbReference type="NCBI Taxonomy" id="1076179"/>
    <lineage>
        <taxon>unclassified sequences</taxon>
        <taxon>metagenomes</taxon>
        <taxon>ecological metagenomes</taxon>
    </lineage>
</organism>
<dbReference type="PROSITE" id="PS50110">
    <property type="entry name" value="RESPONSE_REGULATORY"/>
    <property type="match status" value="1"/>
</dbReference>